<name>A0A2U8DG77_9GAMM</name>
<evidence type="ECO:0000256" key="11">
    <source>
        <dbReference type="HAMAP-Rule" id="MF_01633"/>
    </source>
</evidence>
<dbReference type="PANTHER" id="PTHR42914">
    <property type="entry name" value="7-CYANO-7-DEAZAGUANINE SYNTHASE"/>
    <property type="match status" value="1"/>
</dbReference>
<feature type="binding site" evidence="11">
    <location>
        <position position="197"/>
    </location>
    <ligand>
        <name>Zn(2+)</name>
        <dbReference type="ChEBI" id="CHEBI:29105"/>
    </ligand>
</feature>
<dbReference type="OrthoDB" id="9789567at2"/>
<comment type="function">
    <text evidence="11">Catalyzes the ATP-dependent conversion of 7-carboxy-7-deazaguanine (CDG) to 7-cyano-7-deazaguanine (preQ(0)).</text>
</comment>
<evidence type="ECO:0000313" key="12">
    <source>
        <dbReference type="EMBL" id="AWH90332.1"/>
    </source>
</evidence>
<reference evidence="12 13" key="1">
    <citation type="submission" date="2018-04" db="EMBL/GenBank/DDBJ databases">
        <title>Genome sequence of Buchnera aphidicola from Melaphis sacchari.</title>
        <authorList>
            <person name="Geib S.M."/>
            <person name="Palmer N.A."/>
            <person name="Sattler S.E."/>
            <person name="Sarath G."/>
        </authorList>
    </citation>
    <scope>NUCLEOTIDE SEQUENCE [LARGE SCALE GENOMIC DNA]</scope>
    <source>
        <strain evidence="12 13">LSU</strain>
    </source>
</reference>
<keyword evidence="6 11" id="KW-0862">Zinc</keyword>
<keyword evidence="5 11" id="KW-0671">Queuosine biosynthesis</keyword>
<evidence type="ECO:0000256" key="3">
    <source>
        <dbReference type="ARBA" id="ARBA00022723"/>
    </source>
</evidence>
<dbReference type="NCBIfam" id="TIGR00364">
    <property type="entry name" value="7-cyano-7-deazaguanine synthase QueC"/>
    <property type="match status" value="1"/>
</dbReference>
<keyword evidence="2 11" id="KW-0436">Ligase</keyword>
<dbReference type="Proteomes" id="UP000244884">
    <property type="component" value="Chromosome"/>
</dbReference>
<evidence type="ECO:0000256" key="5">
    <source>
        <dbReference type="ARBA" id="ARBA00022785"/>
    </source>
</evidence>
<dbReference type="EC" id="6.3.4.20" evidence="9 11"/>
<dbReference type="Gene3D" id="3.40.50.620">
    <property type="entry name" value="HUPs"/>
    <property type="match status" value="1"/>
</dbReference>
<feature type="binding site" evidence="11">
    <location>
        <position position="203"/>
    </location>
    <ligand>
        <name>Zn(2+)</name>
        <dbReference type="ChEBI" id="CHEBI:29105"/>
    </ligand>
</feature>
<accession>A0A2U8DG77</accession>
<dbReference type="GO" id="GO:0016879">
    <property type="term" value="F:ligase activity, forming carbon-nitrogen bonds"/>
    <property type="evidence" value="ECO:0007669"/>
    <property type="project" value="UniProtKB-UniRule"/>
</dbReference>
<evidence type="ECO:0000256" key="2">
    <source>
        <dbReference type="ARBA" id="ARBA00022598"/>
    </source>
</evidence>
<dbReference type="AlphaFoldDB" id="A0A2U8DG77"/>
<evidence type="ECO:0000256" key="10">
    <source>
        <dbReference type="ARBA" id="ARBA00047890"/>
    </source>
</evidence>
<dbReference type="InterPro" id="IPR018317">
    <property type="entry name" value="QueC"/>
</dbReference>
<gene>
    <name evidence="11 12" type="primary">queC</name>
    <name evidence="12" type="ORF">DD681_00655</name>
</gene>
<proteinExistence type="inferred from homology"/>
<evidence type="ECO:0000256" key="7">
    <source>
        <dbReference type="ARBA" id="ARBA00022840"/>
    </source>
</evidence>
<comment type="pathway">
    <text evidence="1 11">Purine metabolism; 7-cyano-7-deazaguanine biosynthesis.</text>
</comment>
<dbReference type="SUPFAM" id="SSF52402">
    <property type="entry name" value="Adenine nucleotide alpha hydrolases-like"/>
    <property type="match status" value="1"/>
</dbReference>
<keyword evidence="3 11" id="KW-0479">Metal-binding</keyword>
<dbReference type="CDD" id="cd01995">
    <property type="entry name" value="QueC-like"/>
    <property type="match status" value="1"/>
</dbReference>
<dbReference type="PANTHER" id="PTHR42914:SF1">
    <property type="entry name" value="7-CYANO-7-DEAZAGUANINE SYNTHASE"/>
    <property type="match status" value="1"/>
</dbReference>
<dbReference type="GO" id="GO:0005524">
    <property type="term" value="F:ATP binding"/>
    <property type="evidence" value="ECO:0007669"/>
    <property type="project" value="UniProtKB-UniRule"/>
</dbReference>
<evidence type="ECO:0000256" key="1">
    <source>
        <dbReference type="ARBA" id="ARBA00005061"/>
    </source>
</evidence>
<dbReference type="HAMAP" id="MF_01633">
    <property type="entry name" value="QueC"/>
    <property type="match status" value="1"/>
</dbReference>
<dbReference type="UniPathway" id="UPA00391"/>
<dbReference type="EMBL" id="CP029161">
    <property type="protein sequence ID" value="AWH90332.1"/>
    <property type="molecule type" value="Genomic_DNA"/>
</dbReference>
<comment type="similarity">
    <text evidence="8 11">Belongs to the QueC family.</text>
</comment>
<dbReference type="PIRSF" id="PIRSF006293">
    <property type="entry name" value="ExsB"/>
    <property type="match status" value="1"/>
</dbReference>
<evidence type="ECO:0000256" key="9">
    <source>
        <dbReference type="ARBA" id="ARBA00039149"/>
    </source>
</evidence>
<evidence type="ECO:0000313" key="13">
    <source>
        <dbReference type="Proteomes" id="UP000244884"/>
    </source>
</evidence>
<comment type="catalytic activity">
    <reaction evidence="10 11">
        <text>7-carboxy-7-carbaguanine + NH4(+) + 2 ATP = 7-cyano-7-carbaguanine + 2 AMP + 2 diphosphate + 2 H(+)</text>
        <dbReference type="Rhea" id="RHEA:27982"/>
        <dbReference type="ChEBI" id="CHEBI:15378"/>
        <dbReference type="ChEBI" id="CHEBI:28938"/>
        <dbReference type="ChEBI" id="CHEBI:30616"/>
        <dbReference type="ChEBI" id="CHEBI:33019"/>
        <dbReference type="ChEBI" id="CHEBI:45075"/>
        <dbReference type="ChEBI" id="CHEBI:61036"/>
        <dbReference type="ChEBI" id="CHEBI:456215"/>
        <dbReference type="EC" id="6.3.4.20"/>
    </reaction>
</comment>
<evidence type="ECO:0000256" key="6">
    <source>
        <dbReference type="ARBA" id="ARBA00022833"/>
    </source>
</evidence>
<feature type="binding site" evidence="11">
    <location>
        <begin position="8"/>
        <end position="18"/>
    </location>
    <ligand>
        <name>ATP</name>
        <dbReference type="ChEBI" id="CHEBI:30616"/>
    </ligand>
</feature>
<organism evidence="12 13">
    <name type="scientific">Buchnera aphidicola</name>
    <name type="common">Melanaphis sacchari</name>
    <dbReference type="NCBI Taxonomy" id="2173854"/>
    <lineage>
        <taxon>Bacteria</taxon>
        <taxon>Pseudomonadati</taxon>
        <taxon>Pseudomonadota</taxon>
        <taxon>Gammaproteobacteria</taxon>
        <taxon>Enterobacterales</taxon>
        <taxon>Erwiniaceae</taxon>
        <taxon>Buchnera</taxon>
    </lineage>
</organism>
<dbReference type="Pfam" id="PF06508">
    <property type="entry name" value="QueC"/>
    <property type="match status" value="1"/>
</dbReference>
<comment type="cofactor">
    <cofactor evidence="11">
        <name>Zn(2+)</name>
        <dbReference type="ChEBI" id="CHEBI:29105"/>
    </cofactor>
    <text evidence="11">Binds 1 zinc ion per subunit.</text>
</comment>
<dbReference type="RefSeq" id="WP_158341102.1">
    <property type="nucleotide sequence ID" value="NZ_CP029161.1"/>
</dbReference>
<keyword evidence="7 11" id="KW-0067">ATP-binding</keyword>
<dbReference type="InterPro" id="IPR014729">
    <property type="entry name" value="Rossmann-like_a/b/a_fold"/>
</dbReference>
<dbReference type="GO" id="GO:0008616">
    <property type="term" value="P:tRNA queuosine(34) biosynthetic process"/>
    <property type="evidence" value="ECO:0007669"/>
    <property type="project" value="UniProtKB-UniRule"/>
</dbReference>
<protein>
    <recommendedName>
        <fullName evidence="9 11">7-cyano-7-deazaguanine synthase</fullName>
        <ecNumber evidence="9 11">6.3.4.20</ecNumber>
    </recommendedName>
    <alternativeName>
        <fullName evidence="11">7-cyano-7-carbaguanine synthase</fullName>
    </alternativeName>
    <alternativeName>
        <fullName evidence="11">PreQ(0) synthase</fullName>
    </alternativeName>
    <alternativeName>
        <fullName evidence="11">Queuosine biosynthesis protein QueC</fullName>
    </alternativeName>
</protein>
<feature type="binding site" evidence="11">
    <location>
        <position position="188"/>
    </location>
    <ligand>
        <name>Zn(2+)</name>
        <dbReference type="ChEBI" id="CHEBI:29105"/>
    </ligand>
</feature>
<feature type="binding site" evidence="11">
    <location>
        <position position="200"/>
    </location>
    <ligand>
        <name>Zn(2+)</name>
        <dbReference type="ChEBI" id="CHEBI:29105"/>
    </ligand>
</feature>
<sequence>MKKVLIVFSGGQDSTTCLIHYSNICSEIYCITFDYDQLHKYEIDSAYFISKYFQVKKHILVDTKFLKSISESSLINKNLSIYHRHPLNNTLPSTFVPGRNILFLTLSSIYAFNENIDTVVLGVNQVDFSGYPDCRNDFIKHMNHSIEIGMQYKITFKTPLMNLNKAEIWALSDYWNAIQFVQKYTVTCYKGIKGKGCNQCHSCILRNNGFKKWKSNPSYYMKQLKEKFSLID</sequence>
<evidence type="ECO:0000256" key="4">
    <source>
        <dbReference type="ARBA" id="ARBA00022741"/>
    </source>
</evidence>
<dbReference type="GO" id="GO:0008270">
    <property type="term" value="F:zinc ion binding"/>
    <property type="evidence" value="ECO:0007669"/>
    <property type="project" value="UniProtKB-UniRule"/>
</dbReference>
<keyword evidence="4 11" id="KW-0547">Nucleotide-binding</keyword>
<evidence type="ECO:0000256" key="8">
    <source>
        <dbReference type="ARBA" id="ARBA00037993"/>
    </source>
</evidence>